<name>A0A7C5QM90_AQUAO</name>
<evidence type="ECO:0000313" key="1">
    <source>
        <dbReference type="EMBL" id="HHJ64840.1"/>
    </source>
</evidence>
<sequence length="193" mass="22429">MRFTDFRRELRRLRKFAEGWRGVIYRGEWKGEEVAVKVAKGPEVAEALRKEGEILEKLRGVEGFPQLLLRGEDFVAYRFIEGTPLGRLSPSGEEEKRILRRVAELAYLLDSMGIRRDEFQRLDKNVLIGADGRVYVLDFERGSFSDRPSNLPQLLQLLRRKGYVSPEEAVSLGRRYVRGEREAVFREVLSKLK</sequence>
<proteinExistence type="predicted"/>
<dbReference type="PANTHER" id="PTHR37171">
    <property type="entry name" value="SERINE/THREONINE-PROTEIN KINASE YRZF-RELATED"/>
    <property type="match status" value="1"/>
</dbReference>
<reference evidence="1" key="1">
    <citation type="journal article" date="2020" name="mSystems">
        <title>Genome- and Community-Level Interaction Insights into Carbon Utilization and Element Cycling Functions of Hydrothermarchaeota in Hydrothermal Sediment.</title>
        <authorList>
            <person name="Zhou Z."/>
            <person name="Liu Y."/>
            <person name="Xu W."/>
            <person name="Pan J."/>
            <person name="Luo Z.H."/>
            <person name="Li M."/>
        </authorList>
    </citation>
    <scope>NUCLEOTIDE SEQUENCE [LARGE SCALE GENOMIC DNA]</scope>
    <source>
        <strain evidence="1">HyVt-501</strain>
    </source>
</reference>
<dbReference type="SUPFAM" id="SSF56112">
    <property type="entry name" value="Protein kinase-like (PK-like)"/>
    <property type="match status" value="1"/>
</dbReference>
<organism evidence="1">
    <name type="scientific">Aquifex aeolicus</name>
    <dbReference type="NCBI Taxonomy" id="63363"/>
    <lineage>
        <taxon>Bacteria</taxon>
        <taxon>Pseudomonadati</taxon>
        <taxon>Aquificota</taxon>
        <taxon>Aquificia</taxon>
        <taxon>Aquificales</taxon>
        <taxon>Aquificaceae</taxon>
        <taxon>Aquifex</taxon>
    </lineage>
</organism>
<evidence type="ECO:0008006" key="2">
    <source>
        <dbReference type="Google" id="ProtNLM"/>
    </source>
</evidence>
<dbReference type="AlphaFoldDB" id="A0A7C5QM90"/>
<dbReference type="PANTHER" id="PTHR37171:SF1">
    <property type="entry name" value="SERINE_THREONINE-PROTEIN KINASE YRZF-RELATED"/>
    <property type="match status" value="1"/>
</dbReference>
<accession>A0A7C5QM90</accession>
<comment type="caution">
    <text evidence="1">The sequence shown here is derived from an EMBL/GenBank/DDBJ whole genome shotgun (WGS) entry which is preliminary data.</text>
</comment>
<dbReference type="Proteomes" id="UP000885792">
    <property type="component" value="Unassembled WGS sequence"/>
</dbReference>
<gene>
    <name evidence="1" type="ORF">ENJ61_08050</name>
</gene>
<dbReference type="Gene3D" id="3.30.200.20">
    <property type="entry name" value="Phosphorylase Kinase, domain 1"/>
    <property type="match status" value="1"/>
</dbReference>
<dbReference type="EMBL" id="DRNB01000298">
    <property type="protein sequence ID" value="HHJ64840.1"/>
    <property type="molecule type" value="Genomic_DNA"/>
</dbReference>
<dbReference type="InterPro" id="IPR011009">
    <property type="entry name" value="Kinase-like_dom_sf"/>
</dbReference>
<protein>
    <recommendedName>
        <fullName evidence="2">Serine/threonine protein kinase</fullName>
    </recommendedName>
</protein>
<dbReference type="InterPro" id="IPR052396">
    <property type="entry name" value="Meiotic_Drive_Suppr_Kinase"/>
</dbReference>